<evidence type="ECO:0000313" key="3">
    <source>
        <dbReference type="Proteomes" id="UP000092460"/>
    </source>
</evidence>
<dbReference type="Proteomes" id="UP000092460">
    <property type="component" value="Unassembled WGS sequence"/>
</dbReference>
<sequence>MEKKSKKKSKSHATTHTVRNVFCADCSVATQVFLILTLFVIGNLSAWQENNCIRVRKLTTTNALCKISLLFDVQLRLRAFDDNTMSFSQSRSINEFQINGKIYAAYAKLWEF</sequence>
<keyword evidence="1" id="KW-0812">Transmembrane</keyword>
<reference evidence="2" key="2">
    <citation type="submission" date="2020-05" db="UniProtKB">
        <authorList>
            <consortium name="EnsemblMetazoa"/>
        </authorList>
    </citation>
    <scope>IDENTIFICATION</scope>
    <source>
        <strain evidence="2">IAEA</strain>
    </source>
</reference>
<reference evidence="3" key="1">
    <citation type="submission" date="2015-01" db="EMBL/GenBank/DDBJ databases">
        <authorList>
            <person name="Aksoy S."/>
            <person name="Warren W."/>
            <person name="Wilson R.K."/>
        </authorList>
    </citation>
    <scope>NUCLEOTIDE SEQUENCE [LARGE SCALE GENOMIC DNA]</scope>
    <source>
        <strain evidence="3">IAEA</strain>
    </source>
</reference>
<keyword evidence="1" id="KW-1133">Transmembrane helix</keyword>
<name>A0A1B0BAR4_9MUSC</name>
<evidence type="ECO:0000256" key="1">
    <source>
        <dbReference type="SAM" id="Phobius"/>
    </source>
</evidence>
<dbReference type="EMBL" id="JXJN01011122">
    <property type="status" value="NOT_ANNOTATED_CDS"/>
    <property type="molecule type" value="Genomic_DNA"/>
</dbReference>
<dbReference type="STRING" id="67801.A0A1B0BAR4"/>
<proteinExistence type="predicted"/>
<keyword evidence="3" id="KW-1185">Reference proteome</keyword>
<evidence type="ECO:0000313" key="2">
    <source>
        <dbReference type="EnsemblMetazoa" id="GPPI024163-PA"/>
    </source>
</evidence>
<protein>
    <submittedName>
        <fullName evidence="2">Uncharacterized protein</fullName>
    </submittedName>
</protein>
<dbReference type="EnsemblMetazoa" id="GPPI024163-RA">
    <property type="protein sequence ID" value="GPPI024163-PA"/>
    <property type="gene ID" value="GPPI024163"/>
</dbReference>
<dbReference type="AlphaFoldDB" id="A0A1B0BAR4"/>
<accession>A0A1B0BAR4</accession>
<keyword evidence="1" id="KW-0472">Membrane</keyword>
<dbReference type="VEuPathDB" id="VectorBase:GPPI024163"/>
<organism evidence="2 3">
    <name type="scientific">Glossina palpalis gambiensis</name>
    <dbReference type="NCBI Taxonomy" id="67801"/>
    <lineage>
        <taxon>Eukaryota</taxon>
        <taxon>Metazoa</taxon>
        <taxon>Ecdysozoa</taxon>
        <taxon>Arthropoda</taxon>
        <taxon>Hexapoda</taxon>
        <taxon>Insecta</taxon>
        <taxon>Pterygota</taxon>
        <taxon>Neoptera</taxon>
        <taxon>Endopterygota</taxon>
        <taxon>Diptera</taxon>
        <taxon>Brachycera</taxon>
        <taxon>Muscomorpha</taxon>
        <taxon>Hippoboscoidea</taxon>
        <taxon>Glossinidae</taxon>
        <taxon>Glossina</taxon>
    </lineage>
</organism>
<feature type="transmembrane region" description="Helical" evidence="1">
    <location>
        <begin position="21"/>
        <end position="47"/>
    </location>
</feature>